<proteinExistence type="predicted"/>
<dbReference type="PANTHER" id="PTHR45647">
    <property type="entry name" value="OS02G0152300 PROTEIN"/>
    <property type="match status" value="1"/>
</dbReference>
<comment type="caution">
    <text evidence="6">The sequence shown here is derived from an EMBL/GenBank/DDBJ whole genome shotgun (WGS) entry which is preliminary data.</text>
</comment>
<dbReference type="PANTHER" id="PTHR45647:SF36">
    <property type="entry name" value="ADENINE NUCLEOTIDE ALPHA HYDROLASE-LIKE DOMAIN KINASE"/>
    <property type="match status" value="1"/>
</dbReference>
<organism evidence="6 7">
    <name type="scientific">Stylosanthes scabra</name>
    <dbReference type="NCBI Taxonomy" id="79078"/>
    <lineage>
        <taxon>Eukaryota</taxon>
        <taxon>Viridiplantae</taxon>
        <taxon>Streptophyta</taxon>
        <taxon>Embryophyta</taxon>
        <taxon>Tracheophyta</taxon>
        <taxon>Spermatophyta</taxon>
        <taxon>Magnoliopsida</taxon>
        <taxon>eudicotyledons</taxon>
        <taxon>Gunneridae</taxon>
        <taxon>Pentapetalae</taxon>
        <taxon>rosids</taxon>
        <taxon>fabids</taxon>
        <taxon>Fabales</taxon>
        <taxon>Fabaceae</taxon>
        <taxon>Papilionoideae</taxon>
        <taxon>50 kb inversion clade</taxon>
        <taxon>dalbergioids sensu lato</taxon>
        <taxon>Dalbergieae</taxon>
        <taxon>Pterocarpus clade</taxon>
        <taxon>Stylosanthes</taxon>
    </lineage>
</organism>
<dbReference type="PROSITE" id="PS00108">
    <property type="entry name" value="PROTEIN_KINASE_ST"/>
    <property type="match status" value="1"/>
</dbReference>
<dbReference type="CDD" id="cd01989">
    <property type="entry name" value="USP_STK_Ubox_N"/>
    <property type="match status" value="1"/>
</dbReference>
<keyword evidence="3" id="KW-0833">Ubl conjugation pathway</keyword>
<protein>
    <recommendedName>
        <fullName evidence="2">RING-type E3 ubiquitin transferase</fullName>
        <ecNumber evidence="2">2.3.2.27</ecNumber>
    </recommendedName>
</protein>
<dbReference type="SMART" id="SM00220">
    <property type="entry name" value="S_TKc"/>
    <property type="match status" value="1"/>
</dbReference>
<comment type="catalytic activity">
    <reaction evidence="1">
        <text>S-ubiquitinyl-[E2 ubiquitin-conjugating enzyme]-L-cysteine + [acceptor protein]-L-lysine = [E2 ubiquitin-conjugating enzyme]-L-cysteine + N(6)-ubiquitinyl-[acceptor protein]-L-lysine.</text>
        <dbReference type="EC" id="2.3.2.27"/>
    </reaction>
</comment>
<dbReference type="InterPro" id="IPR001245">
    <property type="entry name" value="Ser-Thr/Tyr_kinase_cat_dom"/>
</dbReference>
<dbReference type="InterPro" id="IPR006016">
    <property type="entry name" value="UspA"/>
</dbReference>
<dbReference type="EC" id="2.3.2.27" evidence="2"/>
<evidence type="ECO:0000259" key="5">
    <source>
        <dbReference type="PROSITE" id="PS50011"/>
    </source>
</evidence>
<evidence type="ECO:0000256" key="4">
    <source>
        <dbReference type="SAM" id="MobiDB-lite"/>
    </source>
</evidence>
<dbReference type="Gene3D" id="3.30.200.20">
    <property type="entry name" value="Phosphorylase Kinase, domain 1"/>
    <property type="match status" value="1"/>
</dbReference>
<keyword evidence="7" id="KW-1185">Reference proteome</keyword>
<evidence type="ECO:0000256" key="3">
    <source>
        <dbReference type="ARBA" id="ARBA00022786"/>
    </source>
</evidence>
<feature type="region of interest" description="Disordered" evidence="4">
    <location>
        <begin position="282"/>
        <end position="301"/>
    </location>
</feature>
<dbReference type="InterPro" id="IPR051348">
    <property type="entry name" value="U-box_ubiquitin_ligases"/>
</dbReference>
<dbReference type="Pfam" id="PF00582">
    <property type="entry name" value="Usp"/>
    <property type="match status" value="1"/>
</dbReference>
<name>A0ABU6T9D7_9FABA</name>
<reference evidence="6 7" key="1">
    <citation type="journal article" date="2023" name="Plants (Basel)">
        <title>Bridging the Gap: Combining Genomics and Transcriptomics Approaches to Understand Stylosanthes scabra, an Orphan Legume from the Brazilian Caatinga.</title>
        <authorList>
            <person name="Ferreira-Neto J.R.C."/>
            <person name="da Silva M.D."/>
            <person name="Binneck E."/>
            <person name="de Melo N.F."/>
            <person name="da Silva R.H."/>
            <person name="de Melo A.L.T.M."/>
            <person name="Pandolfi V."/>
            <person name="Bustamante F.O."/>
            <person name="Brasileiro-Vidal A.C."/>
            <person name="Benko-Iseppon A.M."/>
        </authorList>
    </citation>
    <scope>NUCLEOTIDE SEQUENCE [LARGE SCALE GENOMIC DNA]</scope>
    <source>
        <tissue evidence="6">Leaves</tissue>
    </source>
</reference>
<dbReference type="Pfam" id="PF07714">
    <property type="entry name" value="PK_Tyr_Ser-Thr"/>
    <property type="match status" value="1"/>
</dbReference>
<evidence type="ECO:0000313" key="7">
    <source>
        <dbReference type="Proteomes" id="UP001341840"/>
    </source>
</evidence>
<feature type="domain" description="Protein kinase" evidence="5">
    <location>
        <begin position="454"/>
        <end position="717"/>
    </location>
</feature>
<feature type="compositionally biased region" description="Basic and acidic residues" evidence="4">
    <location>
        <begin position="210"/>
        <end position="236"/>
    </location>
</feature>
<feature type="region of interest" description="Disordered" evidence="4">
    <location>
        <begin position="171"/>
        <end position="256"/>
    </location>
</feature>
<dbReference type="Proteomes" id="UP001341840">
    <property type="component" value="Unassembled WGS sequence"/>
</dbReference>
<dbReference type="InterPro" id="IPR014729">
    <property type="entry name" value="Rossmann-like_a/b/a_fold"/>
</dbReference>
<dbReference type="InterPro" id="IPR011009">
    <property type="entry name" value="Kinase-like_dom_sf"/>
</dbReference>
<gene>
    <name evidence="6" type="ORF">PIB30_020630</name>
</gene>
<evidence type="ECO:0000256" key="2">
    <source>
        <dbReference type="ARBA" id="ARBA00012483"/>
    </source>
</evidence>
<dbReference type="SUPFAM" id="SSF56112">
    <property type="entry name" value="Protein kinase-like (PK-like)"/>
    <property type="match status" value="1"/>
</dbReference>
<evidence type="ECO:0000256" key="1">
    <source>
        <dbReference type="ARBA" id="ARBA00000900"/>
    </source>
</evidence>
<dbReference type="PROSITE" id="PS50011">
    <property type="entry name" value="PROTEIN_KINASE_DOM"/>
    <property type="match status" value="1"/>
</dbReference>
<dbReference type="InterPro" id="IPR008271">
    <property type="entry name" value="Ser/Thr_kinase_AS"/>
</dbReference>
<sequence length="746" mass="83636">MSNLMMMMNHGKRVVAVAIENNKTSQSAARWAVDNILPRDQDLLLIHVKQRSLSDNRPSLRSYEMNEDSDIPLDKESKELFESFRVFCNRKNVHFREILLEDTDVSKALIGSVTTYSIELLVLGAASRGGLARFRMSDIPSTVSKAAPAFCTVYIISKGKISSVKTATVSLPQKPAPHNNSVHSPHHHADRDRPRNLTLPRHVGAGYQSHDFDDISRQGAFPDKHAYSRRGSRDSDEVISPLETKGRTYSTNNGPEDCDISFVASAKPSVDKLFPSLYGDDDFDGSRTRSPQASSGSGGQKSFMCDDYSFSSLSNSTDSNYEMEAEVRKLKLELMQTMEMYSSARKEALTAKEKALELQRWKMGEQRKMEDLQMTEGAALATPEKEKEKDMDAMRVVEATQRNAELEAQKKISPEKKPMLEAQQMKRELDSLGAGTGMYRRYTIDEIEQVTRKFSVELKVGEGGYGPVYKGELDHTPVAIKVLRPDATHGREQFNREVEVLTCIRHPNMVLLLGACPEYGCLVYEYMANGSLDDCLFRRGKLPALPWQLRFQIAAEIATGLLFLHQTKPEPLVHRDLKPGNILLDRNFVSKISDVGLARLVPPSVADAVTQYRLTSTAGTFCYIDPEYQQTGMLGIKSDIYSLGIMLLQIVTARSPMGLAHHVKRAIAKGTLEEVLDPAVPDWPMEQTLHFTKLALKCAEMMRKDRPDLGKVVLPELNKLRTFAEENMPPMMIFGRAFSSLPLQCK</sequence>
<dbReference type="Gene3D" id="1.10.510.10">
    <property type="entry name" value="Transferase(Phosphotransferase) domain 1"/>
    <property type="match status" value="1"/>
</dbReference>
<dbReference type="EMBL" id="JASCZI010090687">
    <property type="protein sequence ID" value="MED6144980.1"/>
    <property type="molecule type" value="Genomic_DNA"/>
</dbReference>
<dbReference type="SUPFAM" id="SSF52402">
    <property type="entry name" value="Adenine nucleotide alpha hydrolases-like"/>
    <property type="match status" value="1"/>
</dbReference>
<dbReference type="InterPro" id="IPR000719">
    <property type="entry name" value="Prot_kinase_dom"/>
</dbReference>
<dbReference type="Gene3D" id="3.40.50.620">
    <property type="entry name" value="HUPs"/>
    <property type="match status" value="1"/>
</dbReference>
<accession>A0ABU6T9D7</accession>
<evidence type="ECO:0000313" key="6">
    <source>
        <dbReference type="EMBL" id="MED6144980.1"/>
    </source>
</evidence>